<protein>
    <submittedName>
        <fullName evidence="2">Phage protein</fullName>
    </submittedName>
</protein>
<reference evidence="2 3" key="1">
    <citation type="submission" date="2018-03" db="EMBL/GenBank/DDBJ databases">
        <title>Complete genome sequence of Thauera aromatica, a model organism for studying aromatic compound degradation under denitrifying conditions.</title>
        <authorList>
            <person name="Lo H.-Y."/>
            <person name="Goris T."/>
            <person name="Boll M."/>
            <person name="Mueller J.A."/>
        </authorList>
    </citation>
    <scope>NUCLEOTIDE SEQUENCE [LARGE SCALE GENOMIC DNA]</scope>
    <source>
        <strain evidence="2 3">K172</strain>
    </source>
</reference>
<dbReference type="RefSeq" id="WP_107221182.1">
    <property type="nucleotide sequence ID" value="NZ_CP028339.1"/>
</dbReference>
<feature type="compositionally biased region" description="Low complexity" evidence="1">
    <location>
        <begin position="117"/>
        <end position="127"/>
    </location>
</feature>
<sequence length="319" mass="34363">MDEPKDLDYYAANPDELPSDPDAIEALMAQLAGEAPQAEQSEPSATDGASEAEEADTAGEPQGEAKQEEADEAGQDEHAPVLSRDGKHAIPYSVLQTEREKRRAAEQAMKALEQRLAAAEAGTQQQGEAKDSAANLDAMAEDFPAVKALLEHTRKLESKLSQVTQRIEQDDAIRADQEASRVRAAVDANPVLLHWEHNDPERWQAAVEADQRLQDSPAHRQLTLEQRLERAVQIVDAFYGPDASAPAPPPQPAARPAKPAAAQHPDKPFKPRTLSDIPGGAVPAADPLEEFATLSVERLGAQMAGMTPDQINALLARLG</sequence>
<gene>
    <name evidence="2" type="ORF">Tharo_2120</name>
</gene>
<dbReference type="KEGG" id="tak:Tharo_2120"/>
<feature type="region of interest" description="Disordered" evidence="1">
    <location>
        <begin position="114"/>
        <end position="133"/>
    </location>
</feature>
<dbReference type="OrthoDB" id="8561749at2"/>
<feature type="compositionally biased region" description="Basic and acidic residues" evidence="1">
    <location>
        <begin position="75"/>
        <end position="88"/>
    </location>
</feature>
<evidence type="ECO:0000313" key="3">
    <source>
        <dbReference type="Proteomes" id="UP000241885"/>
    </source>
</evidence>
<dbReference type="EMBL" id="CP028339">
    <property type="protein sequence ID" value="AVR89023.1"/>
    <property type="molecule type" value="Genomic_DNA"/>
</dbReference>
<dbReference type="Proteomes" id="UP000241885">
    <property type="component" value="Chromosome"/>
</dbReference>
<evidence type="ECO:0000313" key="2">
    <source>
        <dbReference type="EMBL" id="AVR89023.1"/>
    </source>
</evidence>
<feature type="region of interest" description="Disordered" evidence="1">
    <location>
        <begin position="240"/>
        <end position="284"/>
    </location>
</feature>
<accession>A0A2R4BPB4</accession>
<feature type="compositionally biased region" description="Low complexity" evidence="1">
    <location>
        <begin position="254"/>
        <end position="263"/>
    </location>
</feature>
<keyword evidence="3" id="KW-1185">Reference proteome</keyword>
<proteinExistence type="predicted"/>
<name>A0A2R4BPB4_THAAR</name>
<organism evidence="2 3">
    <name type="scientific">Thauera aromatica K172</name>
    <dbReference type="NCBI Taxonomy" id="44139"/>
    <lineage>
        <taxon>Bacteria</taxon>
        <taxon>Pseudomonadati</taxon>
        <taxon>Pseudomonadota</taxon>
        <taxon>Betaproteobacteria</taxon>
        <taxon>Rhodocyclales</taxon>
        <taxon>Zoogloeaceae</taxon>
        <taxon>Thauera</taxon>
    </lineage>
</organism>
<dbReference type="AlphaFoldDB" id="A0A2R4BPB4"/>
<feature type="region of interest" description="Disordered" evidence="1">
    <location>
        <begin position="1"/>
        <end position="109"/>
    </location>
</feature>
<evidence type="ECO:0000256" key="1">
    <source>
        <dbReference type="SAM" id="MobiDB-lite"/>
    </source>
</evidence>